<dbReference type="EMBL" id="HACG01038595">
    <property type="protein sequence ID" value="CEK85460.1"/>
    <property type="molecule type" value="Transcribed_RNA"/>
</dbReference>
<feature type="region of interest" description="Disordered" evidence="1">
    <location>
        <begin position="59"/>
        <end position="81"/>
    </location>
</feature>
<evidence type="ECO:0000313" key="2">
    <source>
        <dbReference type="EMBL" id="CEK85460.1"/>
    </source>
</evidence>
<proteinExistence type="predicted"/>
<protein>
    <submittedName>
        <fullName evidence="2">Uncharacterized protein</fullName>
    </submittedName>
</protein>
<evidence type="ECO:0000256" key="1">
    <source>
        <dbReference type="SAM" id="MobiDB-lite"/>
    </source>
</evidence>
<organism evidence="2">
    <name type="scientific">Arion vulgaris</name>
    <dbReference type="NCBI Taxonomy" id="1028688"/>
    <lineage>
        <taxon>Eukaryota</taxon>
        <taxon>Metazoa</taxon>
        <taxon>Spiralia</taxon>
        <taxon>Lophotrochozoa</taxon>
        <taxon>Mollusca</taxon>
        <taxon>Gastropoda</taxon>
        <taxon>Heterobranchia</taxon>
        <taxon>Euthyneura</taxon>
        <taxon>Panpulmonata</taxon>
        <taxon>Eupulmonata</taxon>
        <taxon>Stylommatophora</taxon>
        <taxon>Helicina</taxon>
        <taxon>Arionoidea</taxon>
        <taxon>Arionidae</taxon>
        <taxon>Arion</taxon>
    </lineage>
</organism>
<dbReference type="AlphaFoldDB" id="A0A0B7B054"/>
<sequence length="81" mass="9682">MVQYSQLVRADRFSENHPEHMRKLEINADDETNKMKRLTEQVHIVKHIGDKTDDYKRIHEHKEDSSIPKKKQGNLELTSRE</sequence>
<name>A0A0B7B054_9EUPU</name>
<gene>
    <name evidence="2" type="primary">ORF148370</name>
</gene>
<reference evidence="2" key="1">
    <citation type="submission" date="2014-12" db="EMBL/GenBank/DDBJ databases">
        <title>Insight into the proteome of Arion vulgaris.</title>
        <authorList>
            <person name="Aradska J."/>
            <person name="Bulat T."/>
            <person name="Smidak R."/>
            <person name="Sarate P."/>
            <person name="Gangsoo J."/>
            <person name="Sialana F."/>
            <person name="Bilban M."/>
            <person name="Lubec G."/>
        </authorList>
    </citation>
    <scope>NUCLEOTIDE SEQUENCE</scope>
    <source>
        <tissue evidence="2">Skin</tissue>
    </source>
</reference>
<accession>A0A0B7B054</accession>